<dbReference type="Proteomes" id="UP000499080">
    <property type="component" value="Unassembled WGS sequence"/>
</dbReference>
<feature type="transmembrane region" description="Helical" evidence="1">
    <location>
        <begin position="21"/>
        <end position="41"/>
    </location>
</feature>
<evidence type="ECO:0000256" key="1">
    <source>
        <dbReference type="SAM" id="Phobius"/>
    </source>
</evidence>
<feature type="transmembrane region" description="Helical" evidence="1">
    <location>
        <begin position="61"/>
        <end position="83"/>
    </location>
</feature>
<protein>
    <submittedName>
        <fullName evidence="2">Uncharacterized protein</fullName>
    </submittedName>
</protein>
<dbReference type="AlphaFoldDB" id="A0A4Y2C448"/>
<evidence type="ECO:0000313" key="3">
    <source>
        <dbReference type="Proteomes" id="UP000499080"/>
    </source>
</evidence>
<keyword evidence="1" id="KW-0472">Membrane</keyword>
<evidence type="ECO:0000313" key="2">
    <source>
        <dbReference type="EMBL" id="GBL99250.1"/>
    </source>
</evidence>
<reference evidence="2 3" key="1">
    <citation type="journal article" date="2019" name="Sci. Rep.">
        <title>Orb-weaving spider Araneus ventricosus genome elucidates the spidroin gene catalogue.</title>
        <authorList>
            <person name="Kono N."/>
            <person name="Nakamura H."/>
            <person name="Ohtoshi R."/>
            <person name="Moran D.A.P."/>
            <person name="Shinohara A."/>
            <person name="Yoshida Y."/>
            <person name="Fujiwara M."/>
            <person name="Mori M."/>
            <person name="Tomita M."/>
            <person name="Arakawa K."/>
        </authorList>
    </citation>
    <scope>NUCLEOTIDE SEQUENCE [LARGE SCALE GENOMIC DNA]</scope>
</reference>
<keyword evidence="3" id="KW-1185">Reference proteome</keyword>
<sequence length="98" mass="10368">MCSTSRYTMTVALTNFGEHMTMFLLIFSPILQVHFVGFLAVSASTCVGVPSSVAVFGLPDLLALVTESALLNFLMSFAALSWLNGTVAAMASGTVKWG</sequence>
<comment type="caution">
    <text evidence="2">The sequence shown here is derived from an EMBL/GenBank/DDBJ whole genome shotgun (WGS) entry which is preliminary data.</text>
</comment>
<dbReference type="EMBL" id="BGPR01085405">
    <property type="protein sequence ID" value="GBL99250.1"/>
    <property type="molecule type" value="Genomic_DNA"/>
</dbReference>
<accession>A0A4Y2C448</accession>
<organism evidence="2 3">
    <name type="scientific">Araneus ventricosus</name>
    <name type="common">Orbweaver spider</name>
    <name type="synonym">Epeira ventricosa</name>
    <dbReference type="NCBI Taxonomy" id="182803"/>
    <lineage>
        <taxon>Eukaryota</taxon>
        <taxon>Metazoa</taxon>
        <taxon>Ecdysozoa</taxon>
        <taxon>Arthropoda</taxon>
        <taxon>Chelicerata</taxon>
        <taxon>Arachnida</taxon>
        <taxon>Araneae</taxon>
        <taxon>Araneomorphae</taxon>
        <taxon>Entelegynae</taxon>
        <taxon>Araneoidea</taxon>
        <taxon>Araneidae</taxon>
        <taxon>Araneus</taxon>
    </lineage>
</organism>
<keyword evidence="1" id="KW-1133">Transmembrane helix</keyword>
<keyword evidence="1" id="KW-0812">Transmembrane</keyword>
<proteinExistence type="predicted"/>
<gene>
    <name evidence="2" type="ORF">AVEN_79666_1</name>
</gene>
<name>A0A4Y2C448_ARAVE</name>